<dbReference type="PANTHER" id="PTHR43668:SF4">
    <property type="entry name" value="ALLANTOINASE"/>
    <property type="match status" value="1"/>
</dbReference>
<sequence>MPKKLFAIEGTIANTGERKRIEIDTASGLISKITDVTGVTDILLKEELIFPGFIDLHVHARECVDHSQDYKEDFKTAGEAAINGGVVAFMEMPNNPTPPIDDASYEAKNNLTKESAVPIVLYAGIGPKTEPLTKSVPYKVFMGPSVGDLFFRSLPELEKILAQYSGCCVSFHCEDPKILDEYKNESTHEKRRPKEAEISAVDFALLMIEKYNLQGKICHCSTKEGIEKIKNAKIRKINVVAEVSPHHLYFDFSMLTDANREWMQMNPPLRNTEDRIYLIESLRDGTIDFLATDHAPHTKEEKLKGTSGTPQLDTYGPFVTWLMKEYNFTAQEIVRVCSNNPGNFISQFTQSRYGKIEKGYIGSFTILDLNKPIRIRENILKTKCGWSTYEGIIFPGSVAMTIIKGKVVKQNEK</sequence>
<proteinExistence type="inferred from homology"/>
<evidence type="ECO:0000313" key="7">
    <source>
        <dbReference type="EMBL" id="OGI63247.1"/>
    </source>
</evidence>
<accession>A0A1F6V0P7</accession>
<dbReference type="InterPro" id="IPR006680">
    <property type="entry name" value="Amidohydro-rel"/>
</dbReference>
<evidence type="ECO:0000256" key="3">
    <source>
        <dbReference type="ARBA" id="ARBA00010286"/>
    </source>
</evidence>
<dbReference type="Gene3D" id="3.20.20.140">
    <property type="entry name" value="Metal-dependent hydrolases"/>
    <property type="match status" value="1"/>
</dbReference>
<dbReference type="STRING" id="1801737.A2818_01740"/>
<keyword evidence="4" id="KW-0479">Metal-binding</keyword>
<dbReference type="GO" id="GO:0006145">
    <property type="term" value="P:purine nucleobase catabolic process"/>
    <property type="evidence" value="ECO:0007669"/>
    <property type="project" value="TreeGrafter"/>
</dbReference>
<evidence type="ECO:0000256" key="5">
    <source>
        <dbReference type="ARBA" id="ARBA00022801"/>
    </source>
</evidence>
<dbReference type="GO" id="GO:0004038">
    <property type="term" value="F:allantoinase activity"/>
    <property type="evidence" value="ECO:0007669"/>
    <property type="project" value="TreeGrafter"/>
</dbReference>
<dbReference type="PROSITE" id="PS00483">
    <property type="entry name" value="DIHYDROOROTASE_2"/>
    <property type="match status" value="1"/>
</dbReference>
<dbReference type="GO" id="GO:0005737">
    <property type="term" value="C:cytoplasm"/>
    <property type="evidence" value="ECO:0007669"/>
    <property type="project" value="TreeGrafter"/>
</dbReference>
<keyword evidence="5 7" id="KW-0378">Hydrolase</keyword>
<dbReference type="GO" id="GO:0046872">
    <property type="term" value="F:metal ion binding"/>
    <property type="evidence" value="ECO:0007669"/>
    <property type="project" value="UniProtKB-KW"/>
</dbReference>
<comment type="caution">
    <text evidence="7">The sequence shown here is derived from an EMBL/GenBank/DDBJ whole genome shotgun (WGS) entry which is preliminary data.</text>
</comment>
<feature type="domain" description="Amidohydrolase-related" evidence="6">
    <location>
        <begin position="214"/>
        <end position="408"/>
    </location>
</feature>
<protein>
    <submittedName>
        <fullName evidence="7">Amidohydrolase</fullName>
    </submittedName>
</protein>
<dbReference type="PANTHER" id="PTHR43668">
    <property type="entry name" value="ALLANTOINASE"/>
    <property type="match status" value="1"/>
</dbReference>
<reference evidence="7 8" key="1">
    <citation type="journal article" date="2016" name="Nat. Commun.">
        <title>Thousands of microbial genomes shed light on interconnected biogeochemical processes in an aquifer system.</title>
        <authorList>
            <person name="Anantharaman K."/>
            <person name="Brown C.T."/>
            <person name="Hug L.A."/>
            <person name="Sharon I."/>
            <person name="Castelle C.J."/>
            <person name="Probst A.J."/>
            <person name="Thomas B.C."/>
            <person name="Singh A."/>
            <person name="Wilkins M.J."/>
            <person name="Karaoz U."/>
            <person name="Brodie E.L."/>
            <person name="Williams K.H."/>
            <person name="Hubbard S.S."/>
            <person name="Banfield J.F."/>
        </authorList>
    </citation>
    <scope>NUCLEOTIDE SEQUENCE [LARGE SCALE GENOMIC DNA]</scope>
</reference>
<dbReference type="SUPFAM" id="SSF51556">
    <property type="entry name" value="Metallo-dependent hydrolases"/>
    <property type="match status" value="1"/>
</dbReference>
<organism evidence="7 8">
    <name type="scientific">Candidatus Nomurabacteria bacterium RIFCSPHIGHO2_01_FULL_40_12</name>
    <dbReference type="NCBI Taxonomy" id="1801737"/>
    <lineage>
        <taxon>Bacteria</taxon>
        <taxon>Candidatus Nomuraibacteriota</taxon>
    </lineage>
</organism>
<dbReference type="InterPro" id="IPR032466">
    <property type="entry name" value="Metal_Hydrolase"/>
</dbReference>
<dbReference type="Pfam" id="PF01979">
    <property type="entry name" value="Amidohydro_1"/>
    <property type="match status" value="2"/>
</dbReference>
<name>A0A1F6V0P7_9BACT</name>
<dbReference type="NCBIfam" id="TIGR00857">
    <property type="entry name" value="pyrC_multi"/>
    <property type="match status" value="1"/>
</dbReference>
<dbReference type="InterPro" id="IPR002195">
    <property type="entry name" value="Dihydroorotase_CS"/>
</dbReference>
<evidence type="ECO:0000256" key="1">
    <source>
        <dbReference type="ARBA" id="ARBA00001947"/>
    </source>
</evidence>
<dbReference type="EMBL" id="MFTN01000009">
    <property type="protein sequence ID" value="OGI63247.1"/>
    <property type="molecule type" value="Genomic_DNA"/>
</dbReference>
<dbReference type="SUPFAM" id="SSF51338">
    <property type="entry name" value="Composite domain of metallo-dependent hydrolases"/>
    <property type="match status" value="1"/>
</dbReference>
<evidence type="ECO:0000256" key="4">
    <source>
        <dbReference type="ARBA" id="ARBA00022723"/>
    </source>
</evidence>
<comment type="cofactor">
    <cofactor evidence="1">
        <name>Zn(2+)</name>
        <dbReference type="ChEBI" id="CHEBI:29105"/>
    </cofactor>
</comment>
<dbReference type="AlphaFoldDB" id="A0A1F6V0P7"/>
<dbReference type="InterPro" id="IPR011059">
    <property type="entry name" value="Metal-dep_hydrolase_composite"/>
</dbReference>
<comment type="function">
    <text evidence="2">Catalyzes the reversible cyclization of carbamoyl aspartate to dihydroorotate.</text>
</comment>
<dbReference type="Proteomes" id="UP000177602">
    <property type="component" value="Unassembled WGS sequence"/>
</dbReference>
<feature type="domain" description="Amidohydrolase-related" evidence="6">
    <location>
        <begin position="49"/>
        <end position="104"/>
    </location>
</feature>
<evidence type="ECO:0000256" key="2">
    <source>
        <dbReference type="ARBA" id="ARBA00002368"/>
    </source>
</evidence>
<evidence type="ECO:0000259" key="6">
    <source>
        <dbReference type="Pfam" id="PF01979"/>
    </source>
</evidence>
<gene>
    <name evidence="7" type="ORF">A2818_01740</name>
</gene>
<evidence type="ECO:0000313" key="8">
    <source>
        <dbReference type="Proteomes" id="UP000177602"/>
    </source>
</evidence>
<comment type="similarity">
    <text evidence="3">Belongs to the metallo-dependent hydrolases superfamily. DHOase family. Class I DHOase subfamily.</text>
</comment>
<dbReference type="InterPro" id="IPR050138">
    <property type="entry name" value="DHOase/Allantoinase_Hydrolase"/>
</dbReference>